<proteinExistence type="predicted"/>
<gene>
    <name evidence="3" type="primary">LOC110209554</name>
</gene>
<dbReference type="Proteomes" id="UP000515140">
    <property type="component" value="Unplaced"/>
</dbReference>
<evidence type="ECO:0000256" key="1">
    <source>
        <dbReference type="SAM" id="MobiDB-lite"/>
    </source>
</evidence>
<feature type="region of interest" description="Disordered" evidence="1">
    <location>
        <begin position="1"/>
        <end position="27"/>
    </location>
</feature>
<dbReference type="KEGG" id="pcw:110209554"/>
<feature type="region of interest" description="Disordered" evidence="1">
    <location>
        <begin position="48"/>
        <end position="68"/>
    </location>
</feature>
<evidence type="ECO:0000313" key="3">
    <source>
        <dbReference type="RefSeq" id="XP_020843838.1"/>
    </source>
</evidence>
<organism evidence="2 3">
    <name type="scientific">Phascolarctos cinereus</name>
    <name type="common">Koala</name>
    <dbReference type="NCBI Taxonomy" id="38626"/>
    <lineage>
        <taxon>Eukaryota</taxon>
        <taxon>Metazoa</taxon>
        <taxon>Chordata</taxon>
        <taxon>Craniata</taxon>
        <taxon>Vertebrata</taxon>
        <taxon>Euteleostomi</taxon>
        <taxon>Mammalia</taxon>
        <taxon>Metatheria</taxon>
        <taxon>Diprotodontia</taxon>
        <taxon>Phascolarctidae</taxon>
        <taxon>Phascolarctos</taxon>
    </lineage>
</organism>
<name>A0A6P5KE69_PHACI</name>
<keyword evidence="2" id="KW-1185">Reference proteome</keyword>
<evidence type="ECO:0000313" key="2">
    <source>
        <dbReference type="Proteomes" id="UP000515140"/>
    </source>
</evidence>
<dbReference type="GeneID" id="110209554"/>
<sequence>MIMSSSIPPLPRHLLRPGPGHGHPRLLHAAAAPPASILWTSGGELGLGPESGRSIPPASSSGPGPGGRALAAAGVSLPSSLGWWWGVAVAAAEGGSGTGCLPPARAHWMSRTLRRQPQRTGLFPWRSLGARPLSARARRRDTFLTSGRSRLSRAALPASTSAPGCSLPPPLPPPLLLPPLPPSPPLRSGSAGCQLAAPHWGWRLLGAALGVFSWPGRAPKILCKEQHSSFEGQ</sequence>
<accession>A0A6P5KE69</accession>
<dbReference type="RefSeq" id="XP_020843838.1">
    <property type="nucleotide sequence ID" value="XM_020988179.1"/>
</dbReference>
<protein>
    <submittedName>
        <fullName evidence="3">Uncharacterized protein LOC110209554 isoform X1</fullName>
    </submittedName>
</protein>
<dbReference type="InParanoid" id="A0A6P5KE69"/>
<reference evidence="3" key="1">
    <citation type="submission" date="2025-08" db="UniProtKB">
        <authorList>
            <consortium name="RefSeq"/>
        </authorList>
    </citation>
    <scope>IDENTIFICATION</scope>
    <source>
        <tissue evidence="3">Spleen</tissue>
    </source>
</reference>
<dbReference type="AlphaFoldDB" id="A0A6P5KE69"/>